<dbReference type="InterPro" id="IPR000385">
    <property type="entry name" value="MoaA_NifB_PqqE_Fe-S-bd_CS"/>
</dbReference>
<dbReference type="InterPro" id="IPR051198">
    <property type="entry name" value="BchE-like"/>
</dbReference>
<keyword evidence="4" id="KW-0479">Metal-binding</keyword>
<keyword evidence="2" id="KW-0004">4Fe-4S</keyword>
<evidence type="ECO:0000256" key="5">
    <source>
        <dbReference type="ARBA" id="ARBA00023004"/>
    </source>
</evidence>
<dbReference type="Gene3D" id="3.40.50.280">
    <property type="entry name" value="Cobalamin-binding domain"/>
    <property type="match status" value="1"/>
</dbReference>
<dbReference type="GO" id="GO:0003824">
    <property type="term" value="F:catalytic activity"/>
    <property type="evidence" value="ECO:0007669"/>
    <property type="project" value="InterPro"/>
</dbReference>
<dbReference type="SFLD" id="SFLDG01082">
    <property type="entry name" value="B12-binding_domain_containing"/>
    <property type="match status" value="1"/>
</dbReference>
<dbReference type="Proteomes" id="UP000019141">
    <property type="component" value="Unassembled WGS sequence"/>
</dbReference>
<dbReference type="HOGENOM" id="CLU_021572_4_3_7"/>
<dbReference type="PANTHER" id="PTHR43409:SF15">
    <property type="entry name" value="PUTATIVE-RELATED"/>
    <property type="match status" value="1"/>
</dbReference>
<dbReference type="GO" id="GO:0046872">
    <property type="term" value="F:metal ion binding"/>
    <property type="evidence" value="ECO:0007669"/>
    <property type="project" value="UniProtKB-KW"/>
</dbReference>
<evidence type="ECO:0000313" key="8">
    <source>
        <dbReference type="EMBL" id="ETW98698.1"/>
    </source>
</evidence>
<dbReference type="SMART" id="SM00729">
    <property type="entry name" value="Elp3"/>
    <property type="match status" value="1"/>
</dbReference>
<dbReference type="InterPro" id="IPR007197">
    <property type="entry name" value="rSAM"/>
</dbReference>
<dbReference type="SFLD" id="SFLDS00029">
    <property type="entry name" value="Radical_SAM"/>
    <property type="match status" value="1"/>
</dbReference>
<evidence type="ECO:0000256" key="4">
    <source>
        <dbReference type="ARBA" id="ARBA00022723"/>
    </source>
</evidence>
<dbReference type="EMBL" id="AZHW01000529">
    <property type="protein sequence ID" value="ETW98698.1"/>
    <property type="molecule type" value="Genomic_DNA"/>
</dbReference>
<dbReference type="GO" id="GO:0051539">
    <property type="term" value="F:4 iron, 4 sulfur cluster binding"/>
    <property type="evidence" value="ECO:0007669"/>
    <property type="project" value="UniProtKB-KW"/>
</dbReference>
<dbReference type="PROSITE" id="PS51918">
    <property type="entry name" value="RADICAL_SAM"/>
    <property type="match status" value="1"/>
</dbReference>
<evidence type="ECO:0000259" key="7">
    <source>
        <dbReference type="PROSITE" id="PS51918"/>
    </source>
</evidence>
<dbReference type="InterPro" id="IPR058240">
    <property type="entry name" value="rSAM_sf"/>
</dbReference>
<protein>
    <recommendedName>
        <fullName evidence="7">Radical SAM core domain-containing protein</fullName>
    </recommendedName>
</protein>
<dbReference type="AlphaFoldDB" id="W4LKS1"/>
<dbReference type="GO" id="GO:0005829">
    <property type="term" value="C:cytosol"/>
    <property type="evidence" value="ECO:0007669"/>
    <property type="project" value="TreeGrafter"/>
</dbReference>
<dbReference type="PANTHER" id="PTHR43409">
    <property type="entry name" value="ANAEROBIC MAGNESIUM-PROTOPORPHYRIN IX MONOMETHYL ESTER CYCLASE-RELATED"/>
    <property type="match status" value="1"/>
</dbReference>
<evidence type="ECO:0000313" key="9">
    <source>
        <dbReference type="Proteomes" id="UP000019141"/>
    </source>
</evidence>
<organism evidence="8 9">
    <name type="scientific">Entotheonella factor</name>
    <dbReference type="NCBI Taxonomy" id="1429438"/>
    <lineage>
        <taxon>Bacteria</taxon>
        <taxon>Pseudomonadati</taxon>
        <taxon>Nitrospinota/Tectimicrobiota group</taxon>
        <taxon>Candidatus Tectimicrobiota</taxon>
        <taxon>Candidatus Entotheonellia</taxon>
        <taxon>Candidatus Entotheonellales</taxon>
        <taxon>Candidatus Entotheonellaceae</taxon>
        <taxon>Candidatus Entotheonella</taxon>
    </lineage>
</organism>
<proteinExistence type="predicted"/>
<gene>
    <name evidence="8" type="ORF">ETSY1_17710</name>
</gene>
<dbReference type="InterPro" id="IPR006638">
    <property type="entry name" value="Elp3/MiaA/NifB-like_rSAM"/>
</dbReference>
<dbReference type="SUPFAM" id="SSF102114">
    <property type="entry name" value="Radical SAM enzymes"/>
    <property type="match status" value="1"/>
</dbReference>
<evidence type="ECO:0000256" key="6">
    <source>
        <dbReference type="ARBA" id="ARBA00023014"/>
    </source>
</evidence>
<name>W4LKS1_ENTF1</name>
<dbReference type="Gene3D" id="3.80.30.20">
    <property type="entry name" value="tm_1862 like domain"/>
    <property type="match status" value="1"/>
</dbReference>
<keyword evidence="9" id="KW-1185">Reference proteome</keyword>
<keyword evidence="5" id="KW-0408">Iron</keyword>
<accession>W4LKS1</accession>
<evidence type="ECO:0000256" key="2">
    <source>
        <dbReference type="ARBA" id="ARBA00022485"/>
    </source>
</evidence>
<dbReference type="PROSITE" id="PS01305">
    <property type="entry name" value="MOAA_NIFB_PQQE"/>
    <property type="match status" value="1"/>
</dbReference>
<dbReference type="Pfam" id="PF04055">
    <property type="entry name" value="Radical_SAM"/>
    <property type="match status" value="1"/>
</dbReference>
<evidence type="ECO:0000256" key="1">
    <source>
        <dbReference type="ARBA" id="ARBA00001966"/>
    </source>
</evidence>
<comment type="caution">
    <text evidence="8">The sequence shown here is derived from an EMBL/GenBank/DDBJ whole genome shotgun (WGS) entry which is preliminary data.</text>
</comment>
<evidence type="ECO:0000256" key="3">
    <source>
        <dbReference type="ARBA" id="ARBA00022691"/>
    </source>
</evidence>
<reference evidence="8 9" key="1">
    <citation type="journal article" date="2014" name="Nature">
        <title>An environmental bacterial taxon with a large and distinct metabolic repertoire.</title>
        <authorList>
            <person name="Wilson M.C."/>
            <person name="Mori T."/>
            <person name="Ruckert C."/>
            <person name="Uria A.R."/>
            <person name="Helf M.J."/>
            <person name="Takada K."/>
            <person name="Gernert C."/>
            <person name="Steffens U.A."/>
            <person name="Heycke N."/>
            <person name="Schmitt S."/>
            <person name="Rinke C."/>
            <person name="Helfrich E.J."/>
            <person name="Brachmann A.O."/>
            <person name="Gurgui C."/>
            <person name="Wakimoto T."/>
            <person name="Kracht M."/>
            <person name="Crusemann M."/>
            <person name="Hentschel U."/>
            <person name="Abe I."/>
            <person name="Matsunaga S."/>
            <person name="Kalinowski J."/>
            <person name="Takeyama H."/>
            <person name="Piel J."/>
        </authorList>
    </citation>
    <scope>NUCLEOTIDE SEQUENCE [LARGE SCALE GENOMIC DNA]</scope>
    <source>
        <strain evidence="9">TSY1</strain>
    </source>
</reference>
<dbReference type="GO" id="GO:0032324">
    <property type="term" value="P:molybdopterin cofactor biosynthetic process"/>
    <property type="evidence" value="ECO:0007669"/>
    <property type="project" value="UniProtKB-ARBA"/>
</dbReference>
<feature type="domain" description="Radical SAM core" evidence="7">
    <location>
        <begin position="187"/>
        <end position="426"/>
    </location>
</feature>
<dbReference type="InterPro" id="IPR023404">
    <property type="entry name" value="rSAM_horseshoe"/>
</dbReference>
<dbReference type="CDD" id="cd01335">
    <property type="entry name" value="Radical_SAM"/>
    <property type="match status" value="1"/>
</dbReference>
<keyword evidence="6" id="KW-0411">Iron-sulfur</keyword>
<comment type="cofactor">
    <cofactor evidence="1">
        <name>[4Fe-4S] cluster</name>
        <dbReference type="ChEBI" id="CHEBI:49883"/>
    </cofactor>
</comment>
<keyword evidence="3" id="KW-0949">S-adenosyl-L-methionine</keyword>
<sequence>MKPSVLLVNPPIYDFSAYDYWLKPYGLLRVAGLMREQVDMQLFDYLDRWHAGVSVPVQSDAWGRGPFHTVRVPTPEVLTGVERPYRRYGRSRQAFQAFLSDREPFDVALVQTVMTYWYLGVQEVIEDIRARSGHTQIVLGGVYATLCPEHAAGLGADWVIERTALDPLWQLLRVTPRPEQIPLWEAYETLRVGCLKLADGCPFRCTYCSVPQVYPPFAARPLDRSLAELAWLCDRGVENVAFYDDALLFKPQELLLPFLREVVQRQLRVHFHTPNALNARFITQEVADLMVAAGFKTFHLGFESSAYTWQRKTGGKVYAHELEQAVTHLVRAGADRRWMTAYLIVGHPQGGQQDVESSMRFAHETGLRVMLSEFSPIPGTPDGESCREWVDLDEPLWHNKTIFPLVYLGDAEVQRLKSLARDLNRSLEVSWKPTAVV</sequence>